<proteinExistence type="inferred from homology"/>
<dbReference type="InterPro" id="IPR003838">
    <property type="entry name" value="ABC3_permease_C"/>
</dbReference>
<evidence type="ECO:0000259" key="9">
    <source>
        <dbReference type="Pfam" id="PF12704"/>
    </source>
</evidence>
<dbReference type="EMBL" id="ATFE01000016">
    <property type="protein sequence ID" value="EPF27737.1"/>
    <property type="molecule type" value="Genomic_DNA"/>
</dbReference>
<reference evidence="10 11" key="1">
    <citation type="submission" date="2013-04" db="EMBL/GenBank/DDBJ databases">
        <title>The Genome Sequence of Treponema medium ATCC 700293.</title>
        <authorList>
            <consortium name="The Broad Institute Genomics Platform"/>
            <person name="Earl A."/>
            <person name="Ward D."/>
            <person name="Feldgarden M."/>
            <person name="Gevers D."/>
            <person name="Leonetti C."/>
            <person name="Blanton J.M."/>
            <person name="Dewhirst F.E."/>
            <person name="Izard J."/>
            <person name="Walker B."/>
            <person name="Young S."/>
            <person name="Zeng Q."/>
            <person name="Gargeya S."/>
            <person name="Fitzgerald M."/>
            <person name="Haas B."/>
            <person name="Abouelleil A."/>
            <person name="Allen A.W."/>
            <person name="Alvarado L."/>
            <person name="Arachchi H.M."/>
            <person name="Berlin A.M."/>
            <person name="Chapman S.B."/>
            <person name="Gainer-Dewar J."/>
            <person name="Goldberg J."/>
            <person name="Griggs A."/>
            <person name="Gujja S."/>
            <person name="Hansen M."/>
            <person name="Howarth C."/>
            <person name="Imamovic A."/>
            <person name="Ireland A."/>
            <person name="Larimer J."/>
            <person name="McCowan C."/>
            <person name="Murphy C."/>
            <person name="Pearson M."/>
            <person name="Poon T.W."/>
            <person name="Priest M."/>
            <person name="Roberts A."/>
            <person name="Saif S."/>
            <person name="Shea T."/>
            <person name="Sisk P."/>
            <person name="Sykes S."/>
            <person name="Wortman J."/>
            <person name="Nusbaum C."/>
            <person name="Birren B."/>
        </authorList>
    </citation>
    <scope>NUCLEOTIDE SEQUENCE [LARGE SCALE GENOMIC DNA]</scope>
    <source>
        <strain evidence="10 11">ATCC 700293</strain>
    </source>
</reference>
<dbReference type="Pfam" id="PF12704">
    <property type="entry name" value="MacB_PCD"/>
    <property type="match status" value="1"/>
</dbReference>
<comment type="subcellular location">
    <subcellularLocation>
        <location evidence="1">Cell membrane</location>
        <topology evidence="1">Multi-pass membrane protein</topology>
    </subcellularLocation>
</comment>
<dbReference type="InterPro" id="IPR025857">
    <property type="entry name" value="MacB_PCD"/>
</dbReference>
<keyword evidence="5 7" id="KW-0472">Membrane</keyword>
<evidence type="ECO:0000259" key="8">
    <source>
        <dbReference type="Pfam" id="PF02687"/>
    </source>
</evidence>
<comment type="caution">
    <text evidence="10">The sequence shown here is derived from an EMBL/GenBank/DDBJ whole genome shotgun (WGS) entry which is preliminary data.</text>
</comment>
<comment type="similarity">
    <text evidence="6">Belongs to the ABC-4 integral membrane protein family.</text>
</comment>
<dbReference type="Proteomes" id="UP000014634">
    <property type="component" value="Unassembled WGS sequence"/>
</dbReference>
<evidence type="ECO:0008006" key="12">
    <source>
        <dbReference type="Google" id="ProtNLM"/>
    </source>
</evidence>
<evidence type="ECO:0000256" key="2">
    <source>
        <dbReference type="ARBA" id="ARBA00022475"/>
    </source>
</evidence>
<evidence type="ECO:0000256" key="5">
    <source>
        <dbReference type="ARBA" id="ARBA00023136"/>
    </source>
</evidence>
<dbReference type="PANTHER" id="PTHR30572">
    <property type="entry name" value="MEMBRANE COMPONENT OF TRANSPORTER-RELATED"/>
    <property type="match status" value="1"/>
</dbReference>
<evidence type="ECO:0000313" key="10">
    <source>
        <dbReference type="EMBL" id="EPF27737.1"/>
    </source>
</evidence>
<feature type="transmembrane region" description="Helical" evidence="7">
    <location>
        <begin position="344"/>
        <end position="363"/>
    </location>
</feature>
<dbReference type="Pfam" id="PF02687">
    <property type="entry name" value="FtsX"/>
    <property type="match status" value="1"/>
</dbReference>
<keyword evidence="4 7" id="KW-1133">Transmembrane helix</keyword>
<organism evidence="10 11">
    <name type="scientific">Treponema medium ATCC 700293</name>
    <dbReference type="NCBI Taxonomy" id="1125700"/>
    <lineage>
        <taxon>Bacteria</taxon>
        <taxon>Pseudomonadati</taxon>
        <taxon>Spirochaetota</taxon>
        <taxon>Spirochaetia</taxon>
        <taxon>Spirochaetales</taxon>
        <taxon>Treponemataceae</taxon>
        <taxon>Treponema</taxon>
    </lineage>
</organism>
<evidence type="ECO:0000256" key="3">
    <source>
        <dbReference type="ARBA" id="ARBA00022692"/>
    </source>
</evidence>
<feature type="transmembrane region" description="Helical" evidence="7">
    <location>
        <begin position="253"/>
        <end position="279"/>
    </location>
</feature>
<evidence type="ECO:0000256" key="1">
    <source>
        <dbReference type="ARBA" id="ARBA00004651"/>
    </source>
</evidence>
<keyword evidence="3 7" id="KW-0812">Transmembrane</keyword>
<gene>
    <name evidence="10" type="ORF">HMPREF9195_02237</name>
</gene>
<feature type="transmembrane region" description="Helical" evidence="7">
    <location>
        <begin position="306"/>
        <end position="324"/>
    </location>
</feature>
<feature type="domain" description="MacB-like periplasmic core" evidence="9">
    <location>
        <begin position="23"/>
        <end position="194"/>
    </location>
</feature>
<sequence length="378" mass="41453">MTRNRMYLKMITSSLIRRRSRMLVALLAIAIGSTVLSGLLTIYYDIPRQMGTVFRSYGANLIFLPAESESKITQEQIGAIKQVIDPEKLVGFAPYIYQSAKVNEQPYMIAATDLASAKSNSPYWLIRGDWPHNKKEVLIGHEISRNIELSVGDTFIVNTPKPNGDVTVNECTVSGIVTTGGVEEEFIFMSLEDIKGIIGYDDQFDVIECSIDGNQEYLKSIADTVSKQVNGITPRLVKRVTESQDVVLSKLQALVWIVTIIVLFLTMICVTTTMMAVVAERRKEIGLKKALGASNSSVVKDFMGEAVMLGLIGGILGVVLGYVFADNVSISVFAREVSFPVQLAPFTVIASIIITIVSCLFPVRATVDIDPALVLRGE</sequence>
<evidence type="ECO:0000256" key="6">
    <source>
        <dbReference type="ARBA" id="ARBA00038076"/>
    </source>
</evidence>
<feature type="domain" description="ABC3 transporter permease C-terminal" evidence="8">
    <location>
        <begin position="257"/>
        <end position="361"/>
    </location>
</feature>
<dbReference type="PANTHER" id="PTHR30572:SF4">
    <property type="entry name" value="ABC TRANSPORTER PERMEASE YTRF"/>
    <property type="match status" value="1"/>
</dbReference>
<accession>A0AA87NPZ9</accession>
<dbReference type="GO" id="GO:0022857">
    <property type="term" value="F:transmembrane transporter activity"/>
    <property type="evidence" value="ECO:0007669"/>
    <property type="project" value="TreeGrafter"/>
</dbReference>
<evidence type="ECO:0000313" key="11">
    <source>
        <dbReference type="Proteomes" id="UP000014634"/>
    </source>
</evidence>
<name>A0AA87NPZ9_TREMD</name>
<dbReference type="AlphaFoldDB" id="A0AA87NPZ9"/>
<protein>
    <recommendedName>
        <fullName evidence="12">ABC3 transporter permease protein domain-containing protein</fullName>
    </recommendedName>
</protein>
<keyword evidence="2" id="KW-1003">Cell membrane</keyword>
<evidence type="ECO:0000256" key="4">
    <source>
        <dbReference type="ARBA" id="ARBA00022989"/>
    </source>
</evidence>
<dbReference type="RefSeq" id="WP_016524159.1">
    <property type="nucleotide sequence ID" value="NZ_KE332517.1"/>
</dbReference>
<dbReference type="InterPro" id="IPR050250">
    <property type="entry name" value="Macrolide_Exporter_MacB"/>
</dbReference>
<evidence type="ECO:0000256" key="7">
    <source>
        <dbReference type="SAM" id="Phobius"/>
    </source>
</evidence>
<dbReference type="GO" id="GO:0005886">
    <property type="term" value="C:plasma membrane"/>
    <property type="evidence" value="ECO:0007669"/>
    <property type="project" value="UniProtKB-SubCell"/>
</dbReference>